<dbReference type="Proteomes" id="UP000316665">
    <property type="component" value="Chromosome"/>
</dbReference>
<organism evidence="2 3">
    <name type="scientific">Janthinobacterium tructae</name>
    <dbReference type="NCBI Taxonomy" id="2590869"/>
    <lineage>
        <taxon>Bacteria</taxon>
        <taxon>Pseudomonadati</taxon>
        <taxon>Pseudomonadota</taxon>
        <taxon>Betaproteobacteria</taxon>
        <taxon>Burkholderiales</taxon>
        <taxon>Oxalobacteraceae</taxon>
        <taxon>Janthinobacterium</taxon>
    </lineage>
</organism>
<gene>
    <name evidence="2" type="ORF">FJQ89_13965</name>
</gene>
<dbReference type="AlphaFoldDB" id="A0A4Y6REQ2"/>
<evidence type="ECO:0000256" key="1">
    <source>
        <dbReference type="SAM" id="SignalP"/>
    </source>
</evidence>
<keyword evidence="3" id="KW-1185">Reference proteome</keyword>
<reference evidence="2 3" key="1">
    <citation type="submission" date="2019-06" db="EMBL/GenBank/DDBJ databases">
        <title>Complete genome sequence of Janthinobacterium sp. SNU WT3 isolated from diseased rainbow trout.</title>
        <authorList>
            <person name="Oh W.T."/>
            <person name="Park S.C."/>
        </authorList>
    </citation>
    <scope>NUCLEOTIDE SEQUENCE [LARGE SCALE GENOMIC DNA]</scope>
    <source>
        <strain evidence="2 3">SNU WT3</strain>
    </source>
</reference>
<evidence type="ECO:0008006" key="4">
    <source>
        <dbReference type="Google" id="ProtNLM"/>
    </source>
</evidence>
<proteinExistence type="predicted"/>
<evidence type="ECO:0000313" key="2">
    <source>
        <dbReference type="EMBL" id="QDG71403.1"/>
    </source>
</evidence>
<keyword evidence="1" id="KW-0732">Signal</keyword>
<dbReference type="RefSeq" id="WP_141170611.1">
    <property type="nucleotide sequence ID" value="NZ_CP041185.1"/>
</dbReference>
<feature type="chain" id="PRO_5021345923" description="Lipoprotein" evidence="1">
    <location>
        <begin position="21"/>
        <end position="126"/>
    </location>
</feature>
<dbReference type="PROSITE" id="PS51257">
    <property type="entry name" value="PROKAR_LIPOPROTEIN"/>
    <property type="match status" value="1"/>
</dbReference>
<dbReference type="KEGG" id="jas:FJQ89_13965"/>
<dbReference type="EMBL" id="CP041185">
    <property type="protein sequence ID" value="QDG71403.1"/>
    <property type="molecule type" value="Genomic_DNA"/>
</dbReference>
<evidence type="ECO:0000313" key="3">
    <source>
        <dbReference type="Proteomes" id="UP000316665"/>
    </source>
</evidence>
<feature type="signal peptide" evidence="1">
    <location>
        <begin position="1"/>
        <end position="20"/>
    </location>
</feature>
<protein>
    <recommendedName>
        <fullName evidence="4">Lipoprotein</fullName>
    </recommendedName>
</protein>
<name>A0A4Y6REQ2_9BURK</name>
<accession>A0A4Y6REQ2</accession>
<sequence length="126" mass="14173">MMKYLVALIAVIALSGCENLAPLSSEQLASENFGKKPEDIEKILRPHFARTLFEPSSVLDLSVSEPEKCVKKKGIGQEIFGWCASYEYNAKNKVGVYVGMTKHTLMIVNDRIIYQDDRFVRTSALE</sequence>